<dbReference type="RefSeq" id="WP_380016262.1">
    <property type="nucleotide sequence ID" value="NZ_JBHLYR010000067.1"/>
</dbReference>
<reference evidence="2 3" key="1">
    <citation type="submission" date="2024-09" db="EMBL/GenBank/DDBJ databases">
        <authorList>
            <person name="Sun Q."/>
            <person name="Mori K."/>
        </authorList>
    </citation>
    <scope>NUCLEOTIDE SEQUENCE [LARGE SCALE GENOMIC DNA]</scope>
    <source>
        <strain evidence="2 3">JCM 13503</strain>
    </source>
</reference>
<gene>
    <name evidence="2" type="ORF">ACFFLM_23300</name>
</gene>
<proteinExistence type="predicted"/>
<organism evidence="2 3">
    <name type="scientific">Deinococcus oregonensis</name>
    <dbReference type="NCBI Taxonomy" id="1805970"/>
    <lineage>
        <taxon>Bacteria</taxon>
        <taxon>Thermotogati</taxon>
        <taxon>Deinococcota</taxon>
        <taxon>Deinococci</taxon>
        <taxon>Deinococcales</taxon>
        <taxon>Deinococcaceae</taxon>
        <taxon>Deinococcus</taxon>
    </lineage>
</organism>
<evidence type="ECO:0000256" key="1">
    <source>
        <dbReference type="SAM" id="Phobius"/>
    </source>
</evidence>
<keyword evidence="1" id="KW-0812">Transmembrane</keyword>
<evidence type="ECO:0000313" key="2">
    <source>
        <dbReference type="EMBL" id="MFB9994880.1"/>
    </source>
</evidence>
<dbReference type="Proteomes" id="UP001589733">
    <property type="component" value="Unassembled WGS sequence"/>
</dbReference>
<keyword evidence="1" id="KW-1133">Transmembrane helix</keyword>
<keyword evidence="1" id="KW-0472">Membrane</keyword>
<comment type="caution">
    <text evidence="2">The sequence shown here is derived from an EMBL/GenBank/DDBJ whole genome shotgun (WGS) entry which is preliminary data.</text>
</comment>
<keyword evidence="3" id="KW-1185">Reference proteome</keyword>
<sequence length="126" mass="13183">MTRLLFALLGIILLAVAALALVWLAGQLLVGLGVFVVGAAGVLGRLLWYLALTGVLAGIVFFVASAWRPASRVLPVQAQVQVRKAKPARIRPVKTKGFDFRTAPASAAKVAPTLEPDGTVADPEQG</sequence>
<dbReference type="EMBL" id="JBHLYR010000067">
    <property type="protein sequence ID" value="MFB9994880.1"/>
    <property type="molecule type" value="Genomic_DNA"/>
</dbReference>
<feature type="transmembrane region" description="Helical" evidence="1">
    <location>
        <begin position="47"/>
        <end position="67"/>
    </location>
</feature>
<accession>A0ABV6B7F2</accession>
<protein>
    <submittedName>
        <fullName evidence="2">Uncharacterized protein</fullName>
    </submittedName>
</protein>
<evidence type="ECO:0000313" key="3">
    <source>
        <dbReference type="Proteomes" id="UP001589733"/>
    </source>
</evidence>
<name>A0ABV6B7F2_9DEIO</name>